<keyword evidence="9" id="KW-1185">Reference proteome</keyword>
<keyword evidence="3" id="KW-0539">Nucleus</keyword>
<evidence type="ECO:0000259" key="7">
    <source>
        <dbReference type="Pfam" id="PF23354"/>
    </source>
</evidence>
<evidence type="ECO:0000259" key="6">
    <source>
        <dbReference type="Pfam" id="PF23347"/>
    </source>
</evidence>
<protein>
    <recommendedName>
        <fullName evidence="10">Nuclear pore complex protein NUP160 domain-containing protein</fullName>
    </recommendedName>
</protein>
<dbReference type="Proteomes" id="UP001341281">
    <property type="component" value="Chromosome 05"/>
</dbReference>
<evidence type="ECO:0008006" key="10">
    <source>
        <dbReference type="Google" id="ProtNLM"/>
    </source>
</evidence>
<organism evidence="8 9">
    <name type="scientific">Paspalum notatum var. saurae</name>
    <dbReference type="NCBI Taxonomy" id="547442"/>
    <lineage>
        <taxon>Eukaryota</taxon>
        <taxon>Viridiplantae</taxon>
        <taxon>Streptophyta</taxon>
        <taxon>Embryophyta</taxon>
        <taxon>Tracheophyta</taxon>
        <taxon>Spermatophyta</taxon>
        <taxon>Magnoliopsida</taxon>
        <taxon>Liliopsida</taxon>
        <taxon>Poales</taxon>
        <taxon>Poaceae</taxon>
        <taxon>PACMAD clade</taxon>
        <taxon>Panicoideae</taxon>
        <taxon>Andropogonodae</taxon>
        <taxon>Paspaleae</taxon>
        <taxon>Paspalinae</taxon>
        <taxon>Paspalum</taxon>
    </lineage>
</organism>
<sequence>MAGPPARRIVGAEVPIPCSDKLRWIDLTVPSAAAPASPSDPFVCVPPRAASGCHIIPSGDSQYYLLWRIHEEHQNVLEVIELDASKEFPSSGLQLVFQEGRRPGEYRLYVLTVSGVALLCHLHSPFSYVSGSVMHQDDIVEFNLQTHAQSAKITAVTAKPGSIVIGFSNELRDDVGIGRLWNLMSRARTVGPVQDIVAAVVNERDLLFVLHLDGHLRIWDNRTKLLNYNVHSNDIEGHPSRLWVGEADDDEELISLAVLHQAVVQDCDHVAVYGFNFSAGESLLFSPESSISNIPLLEGKLVDLKIGTDKLWILKEFGPMLYEILQYDTETETEKICSYVLQEDAISEQLFQSSDNALDDLVWTADSMFSSLKGWSQTASATAFHWKKFSARYLRNWCWNNRPFGLLLDNNNEVFGLIRKGSFSLFRCLEGVEMLIYGSPDELRSIDDPGMNLLGDISDCELLNEVLICMGHIHNMLGRSSTAIYYESLISSAISSDDIASQIVKILETGFSPQSSSSLVTLLGTDAYLEKKQVSHKSQRKFSVEMLLSFHKLQSRSTSWSAVFDVIEKFMTCLNTGINVQEYESKRVCTVNSVLLVQATSQVARTMFECAFDLFLFLNYLVGVGGQVSLLQSDVARIKLKLLPMIQDIMGQWIVLHFVGISPTSPPTIEDFSYQLSFLQLGKADELSLQRKLGCSDFTLACLLDFPKSLGAVLIRHGQYESAQNLLRLLETYLNNEKVSHAVQDADNACSVYLHLNGFCLLMLAHDEANIILRESKVHDSIRCFFRAASGHEAPKALQKFSLETGFQVSGDCRSSSLWRLHYYEWAMQIFEQHSMSEGACQFALAALEQVDIVTDLDNGIETESLPETAAMIKGRLWANVFKYSLDLKHFRDAYCAIVSNPDDDSKYICLRRFIIVLCELGETKVLCNGEIPFAGLVEKVEQELFWKAERSDLSSRPNLYKVLYSFEAFRSNWRKAAAYMYRYYVRLNREGNAGGSRQFPDTLQERLRALSAAINALELVDPSFAWLDSTFEADDQISPSKRPRNLLMENSAFGTNSELSRLQFCVDIEILEKEYLLTEAQYMLITVKSRFKFSESQSIDSLMEILISEKLYDLAFTIVLKFWKESAMKRELEHVFSAIAQQCCPNRADKGRHLTESQLLSLPSSEDDAWDDKTKSIALTQQLQGSCHWETLELYLEKYTELHPRLPVIVAETLLYTDPEIELPLWLVQMFKTNKAGSRISWGMSGKEADPAALFRLYINYGRHAEATNLLVEYLESFASSRAADVLHRKKMSAAWFPYTAVERLWCQLAEMQRAGHSVDQCDRLRKLLDGALRNHLQQVVVDSKDVLSAVGGGQGMEGQRT</sequence>
<dbReference type="InterPro" id="IPR056536">
    <property type="entry name" value="TPR_NUP160_C"/>
</dbReference>
<dbReference type="Pfam" id="PF23347">
    <property type="entry name" value="TPR_Nup160_C"/>
    <property type="match status" value="1"/>
</dbReference>
<dbReference type="GO" id="GO:0017056">
    <property type="term" value="F:structural constituent of nuclear pore"/>
    <property type="evidence" value="ECO:0007669"/>
    <property type="project" value="TreeGrafter"/>
</dbReference>
<reference evidence="8 9" key="1">
    <citation type="submission" date="2024-02" db="EMBL/GenBank/DDBJ databases">
        <title>High-quality chromosome-scale genome assembly of Pensacola bahiagrass (Paspalum notatum Flugge var. saurae).</title>
        <authorList>
            <person name="Vega J.M."/>
            <person name="Podio M."/>
            <person name="Orjuela J."/>
            <person name="Siena L.A."/>
            <person name="Pessino S.C."/>
            <person name="Combes M.C."/>
            <person name="Mariac C."/>
            <person name="Albertini E."/>
            <person name="Pupilli F."/>
            <person name="Ortiz J.P.A."/>
            <person name="Leblanc O."/>
        </authorList>
    </citation>
    <scope>NUCLEOTIDE SEQUENCE [LARGE SCALE GENOMIC DNA]</scope>
    <source>
        <strain evidence="8">R1</strain>
        <tissue evidence="8">Leaf</tissue>
    </source>
</reference>
<evidence type="ECO:0000313" key="9">
    <source>
        <dbReference type="Proteomes" id="UP001341281"/>
    </source>
</evidence>
<dbReference type="Pfam" id="PF23354">
    <property type="entry name" value="TPR_NUP160_120_M"/>
    <property type="match status" value="1"/>
</dbReference>
<evidence type="ECO:0000259" key="5">
    <source>
        <dbReference type="Pfam" id="PF17238"/>
    </source>
</evidence>
<feature type="domain" description="NUP160 C-terminal TPR" evidence="6">
    <location>
        <begin position="1070"/>
        <end position="1349"/>
    </location>
</feature>
<evidence type="ECO:0000259" key="4">
    <source>
        <dbReference type="Pfam" id="PF11715"/>
    </source>
</evidence>
<dbReference type="InterPro" id="IPR059141">
    <property type="entry name" value="Beta-prop_Nup120_160"/>
</dbReference>
<dbReference type="InterPro" id="IPR056535">
    <property type="entry name" value="TPR_NUP160_M"/>
</dbReference>
<feature type="domain" description="Nucleoporin Nup120/160 beta-propeller" evidence="4">
    <location>
        <begin position="166"/>
        <end position="353"/>
    </location>
</feature>
<evidence type="ECO:0000256" key="3">
    <source>
        <dbReference type="ARBA" id="ARBA00023242"/>
    </source>
</evidence>
<dbReference type="InterPro" id="IPR021717">
    <property type="entry name" value="Nucleoporin_Nup160"/>
</dbReference>
<proteinExistence type="predicted"/>
<dbReference type="InterPro" id="IPR035192">
    <property type="entry name" value="NUP160_hel_plant"/>
</dbReference>
<evidence type="ECO:0000256" key="1">
    <source>
        <dbReference type="ARBA" id="ARBA00004123"/>
    </source>
</evidence>
<comment type="subcellular location">
    <subcellularLocation>
        <location evidence="1">Nucleus</location>
    </subcellularLocation>
</comment>
<dbReference type="PANTHER" id="PTHR21286:SF0">
    <property type="entry name" value="NUCLEAR PORE COMPLEX PROTEIN NUP160"/>
    <property type="match status" value="1"/>
</dbReference>
<feature type="domain" description="NUP160 middle TPR" evidence="7">
    <location>
        <begin position="749"/>
        <end position="1020"/>
    </location>
</feature>
<accession>A0AAQ3TPD3</accession>
<dbReference type="EMBL" id="CP144749">
    <property type="protein sequence ID" value="WVZ77924.1"/>
    <property type="molecule type" value="Genomic_DNA"/>
</dbReference>
<dbReference type="GO" id="GO:0005643">
    <property type="term" value="C:nuclear pore"/>
    <property type="evidence" value="ECO:0007669"/>
    <property type="project" value="UniProtKB-ARBA"/>
</dbReference>
<name>A0AAQ3TPD3_PASNO</name>
<dbReference type="Pfam" id="PF17238">
    <property type="entry name" value="NUP160_helical_2"/>
    <property type="match status" value="1"/>
</dbReference>
<evidence type="ECO:0000256" key="2">
    <source>
        <dbReference type="ARBA" id="ARBA00022448"/>
    </source>
</evidence>
<keyword evidence="2" id="KW-0813">Transport</keyword>
<gene>
    <name evidence="8" type="ORF">U9M48_025718</name>
</gene>
<dbReference type="Pfam" id="PF11715">
    <property type="entry name" value="Beta-prop_Nup120_160"/>
    <property type="match status" value="1"/>
</dbReference>
<evidence type="ECO:0000313" key="8">
    <source>
        <dbReference type="EMBL" id="WVZ77924.1"/>
    </source>
</evidence>
<dbReference type="PANTHER" id="PTHR21286">
    <property type="entry name" value="NUCLEAR PORE COMPLEX PROTEIN NUP160"/>
    <property type="match status" value="1"/>
</dbReference>
<feature type="domain" description="NUP160 helical" evidence="5">
    <location>
        <begin position="450"/>
        <end position="642"/>
    </location>
</feature>